<dbReference type="InParanoid" id="C3XPL5"/>
<dbReference type="FunFam" id="3.10.100.10:FF:000094">
    <property type="entry name" value="Uncharacterized protein"/>
    <property type="match status" value="1"/>
</dbReference>
<dbReference type="Gene3D" id="3.10.100.10">
    <property type="entry name" value="Mannose-Binding Protein A, subunit A"/>
    <property type="match status" value="1"/>
</dbReference>
<dbReference type="PANTHER" id="PTHR22803">
    <property type="entry name" value="MANNOSE, PHOSPHOLIPASE, LECTIN RECEPTOR RELATED"/>
    <property type="match status" value="1"/>
</dbReference>
<evidence type="ECO:0000313" key="2">
    <source>
        <dbReference type="EMBL" id="EEN69886.1"/>
    </source>
</evidence>
<proteinExistence type="predicted"/>
<feature type="non-terminal residue" evidence="2">
    <location>
        <position position="98"/>
    </location>
</feature>
<accession>C3XPL5</accession>
<name>C3XPL5_BRAFL</name>
<feature type="domain" description="C-type lectin" evidence="1">
    <location>
        <begin position="12"/>
        <end position="98"/>
    </location>
</feature>
<dbReference type="AlphaFoldDB" id="C3XPL5"/>
<dbReference type="EMBL" id="GG666451">
    <property type="protein sequence ID" value="EEN69886.1"/>
    <property type="molecule type" value="Genomic_DNA"/>
</dbReference>
<gene>
    <name evidence="2" type="ORF">BRAFLDRAFT_208530</name>
</gene>
<dbReference type="Pfam" id="PF00059">
    <property type="entry name" value="Lectin_C"/>
    <property type="match status" value="1"/>
</dbReference>
<dbReference type="InterPro" id="IPR016186">
    <property type="entry name" value="C-type_lectin-like/link_sf"/>
</dbReference>
<reference evidence="2" key="1">
    <citation type="journal article" date="2008" name="Nature">
        <title>The amphioxus genome and the evolution of the chordate karyotype.</title>
        <authorList>
            <consortium name="US DOE Joint Genome Institute (JGI-PGF)"/>
            <person name="Putnam N.H."/>
            <person name="Butts T."/>
            <person name="Ferrier D.E.K."/>
            <person name="Furlong R.F."/>
            <person name="Hellsten U."/>
            <person name="Kawashima T."/>
            <person name="Robinson-Rechavi M."/>
            <person name="Shoguchi E."/>
            <person name="Terry A."/>
            <person name="Yu J.-K."/>
            <person name="Benito-Gutierrez E.L."/>
            <person name="Dubchak I."/>
            <person name="Garcia-Fernandez J."/>
            <person name="Gibson-Brown J.J."/>
            <person name="Grigoriev I.V."/>
            <person name="Horton A.C."/>
            <person name="de Jong P.J."/>
            <person name="Jurka J."/>
            <person name="Kapitonov V.V."/>
            <person name="Kohara Y."/>
            <person name="Kuroki Y."/>
            <person name="Lindquist E."/>
            <person name="Lucas S."/>
            <person name="Osoegawa K."/>
            <person name="Pennacchio L.A."/>
            <person name="Salamov A.A."/>
            <person name="Satou Y."/>
            <person name="Sauka-Spengler T."/>
            <person name="Schmutz J."/>
            <person name="Shin-I T."/>
            <person name="Toyoda A."/>
            <person name="Bronner-Fraser M."/>
            <person name="Fujiyama A."/>
            <person name="Holland L.Z."/>
            <person name="Holland P.W.H."/>
            <person name="Satoh N."/>
            <person name="Rokhsar D.S."/>
        </authorList>
    </citation>
    <scope>NUCLEOTIDE SEQUENCE [LARGE SCALE GENOMIC DNA]</scope>
    <source>
        <strain evidence="2">S238N-H82</strain>
        <tissue evidence="2">Testes</tissue>
    </source>
</reference>
<protein>
    <recommendedName>
        <fullName evidence="1">C-type lectin domain-containing protein</fullName>
    </recommendedName>
</protein>
<dbReference type="eggNOG" id="KOG4297">
    <property type="taxonomic scope" value="Eukaryota"/>
</dbReference>
<dbReference type="CDD" id="cd00037">
    <property type="entry name" value="CLECT"/>
    <property type="match status" value="1"/>
</dbReference>
<feature type="non-terminal residue" evidence="2">
    <location>
        <position position="1"/>
    </location>
</feature>
<dbReference type="SUPFAM" id="SSF56436">
    <property type="entry name" value="C-type lectin-like"/>
    <property type="match status" value="1"/>
</dbReference>
<evidence type="ECO:0000259" key="1">
    <source>
        <dbReference type="PROSITE" id="PS50041"/>
    </source>
</evidence>
<dbReference type="InterPro" id="IPR050111">
    <property type="entry name" value="C-type_lectin/snaclec_domain"/>
</dbReference>
<dbReference type="InterPro" id="IPR001304">
    <property type="entry name" value="C-type_lectin-like"/>
</dbReference>
<dbReference type="PROSITE" id="PS50041">
    <property type="entry name" value="C_TYPE_LECTIN_2"/>
    <property type="match status" value="1"/>
</dbReference>
<dbReference type="SMART" id="SM00034">
    <property type="entry name" value="CLECT"/>
    <property type="match status" value="1"/>
</dbReference>
<dbReference type="InterPro" id="IPR016187">
    <property type="entry name" value="CTDL_fold"/>
</dbReference>
<organism evidence="2">
    <name type="scientific">Branchiostoma floridae</name>
    <name type="common">Florida lancelet</name>
    <name type="synonym">Amphioxus</name>
    <dbReference type="NCBI Taxonomy" id="7739"/>
    <lineage>
        <taxon>Eukaryota</taxon>
        <taxon>Metazoa</taxon>
        <taxon>Chordata</taxon>
        <taxon>Cephalochordata</taxon>
        <taxon>Leptocardii</taxon>
        <taxon>Amphioxiformes</taxon>
        <taxon>Branchiostomatidae</taxon>
        <taxon>Branchiostoma</taxon>
    </lineage>
</organism>
<sequence>TAQQCQTGWSKYETHCYKLMRNKVRRTKAASGCARHGAHLASIKDEGENNFIKGLIANAPKGRAPIVWLGLQRRKRRWTWLDESPFTYSNWGPGEPNN</sequence>